<dbReference type="InterPro" id="IPR013103">
    <property type="entry name" value="RVT_2"/>
</dbReference>
<dbReference type="EMBL" id="AVOT02005626">
    <property type="protein sequence ID" value="MBW0479556.1"/>
    <property type="molecule type" value="Genomic_DNA"/>
</dbReference>
<dbReference type="OrthoDB" id="3344688at2759"/>
<dbReference type="Proteomes" id="UP000765509">
    <property type="component" value="Unassembled WGS sequence"/>
</dbReference>
<organism evidence="2 3">
    <name type="scientific">Austropuccinia psidii MF-1</name>
    <dbReference type="NCBI Taxonomy" id="1389203"/>
    <lineage>
        <taxon>Eukaryota</taxon>
        <taxon>Fungi</taxon>
        <taxon>Dikarya</taxon>
        <taxon>Basidiomycota</taxon>
        <taxon>Pucciniomycotina</taxon>
        <taxon>Pucciniomycetes</taxon>
        <taxon>Pucciniales</taxon>
        <taxon>Sphaerophragmiaceae</taxon>
        <taxon>Austropuccinia</taxon>
    </lineage>
</organism>
<accession>A0A9Q3CB74</accession>
<gene>
    <name evidence="2" type="ORF">O181_019271</name>
</gene>
<feature type="domain" description="Reverse transcriptase Ty1/copia-type" evidence="1">
    <location>
        <begin position="3"/>
        <end position="135"/>
    </location>
</feature>
<evidence type="ECO:0000313" key="3">
    <source>
        <dbReference type="Proteomes" id="UP000765509"/>
    </source>
</evidence>
<evidence type="ECO:0000259" key="1">
    <source>
        <dbReference type="Pfam" id="PF07727"/>
    </source>
</evidence>
<keyword evidence="3" id="KW-1185">Reference proteome</keyword>
<reference evidence="2" key="1">
    <citation type="submission" date="2021-03" db="EMBL/GenBank/DDBJ databases">
        <title>Draft genome sequence of rust myrtle Austropuccinia psidii MF-1, a brazilian biotype.</title>
        <authorList>
            <person name="Quecine M.C."/>
            <person name="Pachon D.M.R."/>
            <person name="Bonatelli M.L."/>
            <person name="Correr F.H."/>
            <person name="Franceschini L.M."/>
            <person name="Leite T.F."/>
            <person name="Margarido G.R.A."/>
            <person name="Almeida C.A."/>
            <person name="Ferrarezi J.A."/>
            <person name="Labate C.A."/>
        </authorList>
    </citation>
    <scope>NUCLEOTIDE SEQUENCE</scope>
    <source>
        <strain evidence="2">MF-1</strain>
    </source>
</reference>
<comment type="caution">
    <text evidence="2">The sequence shown here is derived from an EMBL/GenBank/DDBJ whole genome shotgun (WGS) entry which is preliminary data.</text>
</comment>
<protein>
    <recommendedName>
        <fullName evidence="1">Reverse transcriptase Ty1/copia-type domain-containing protein</fullName>
    </recommendedName>
</protein>
<evidence type="ECO:0000313" key="2">
    <source>
        <dbReference type="EMBL" id="MBW0479556.1"/>
    </source>
</evidence>
<sequence length="182" mass="20280">MPVYIWPPRGLETDKCTVLHLNNALYGTKKAARCWWMHLTTILKSIGFTSNVEDISSYSYKGELGNVLLWIHVDDGALTESSDKLLSHLVLQPNSKLNIKWDDDVSSLVGITVSCVNNGYLLLQPELIAKAVGMLNTLITATSPLPHNFNLIEYVKQIGVLLYISQGSRPDITFAVNYLAQF</sequence>
<proteinExistence type="predicted"/>
<name>A0A9Q3CB74_9BASI</name>
<dbReference type="AlphaFoldDB" id="A0A9Q3CB74"/>
<dbReference type="Pfam" id="PF07727">
    <property type="entry name" value="RVT_2"/>
    <property type="match status" value="1"/>
</dbReference>